<dbReference type="EMBL" id="CP003588">
    <property type="protein sequence ID" value="AFK68785.1"/>
    <property type="molecule type" value="Genomic_DNA"/>
</dbReference>
<evidence type="ECO:0000313" key="2">
    <source>
        <dbReference type="Proteomes" id="UP000005268"/>
    </source>
</evidence>
<dbReference type="HOGENOM" id="CLU_3331810_0_0_6"/>
<gene>
    <name evidence="1" type="ORF">YSA_03732</name>
</gene>
<sequence length="38" mass="3546">MAGEAGMIAMNGLIEAELEGDVGNAGPFAGMPAPAGGA</sequence>
<accession>I3UTG4</accession>
<reference evidence="1 2" key="1">
    <citation type="journal article" date="2012" name="J. Bacteriol.">
        <title>Complete Genome Sequence of the Naphthalene-Degrading Pseudomonas putida Strain ND6.</title>
        <authorList>
            <person name="Li S."/>
            <person name="Zhao H."/>
            <person name="Li Y."/>
            <person name="Niu S."/>
            <person name="Cai B."/>
        </authorList>
    </citation>
    <scope>NUCLEOTIDE SEQUENCE [LARGE SCALE GENOMIC DNA]</scope>
    <source>
        <strain evidence="1 2">ND6</strain>
    </source>
</reference>
<protein>
    <submittedName>
        <fullName evidence="1">Uncharacterized protein</fullName>
    </submittedName>
</protein>
<proteinExistence type="predicted"/>
<evidence type="ECO:0000313" key="1">
    <source>
        <dbReference type="EMBL" id="AFK68785.1"/>
    </source>
</evidence>
<dbReference type="KEGG" id="ppi:YSA_03732"/>
<dbReference type="Proteomes" id="UP000005268">
    <property type="component" value="Chromosome"/>
</dbReference>
<organism evidence="1 2">
    <name type="scientific">Pseudomonas putida ND6</name>
    <dbReference type="NCBI Taxonomy" id="231023"/>
    <lineage>
        <taxon>Bacteria</taxon>
        <taxon>Pseudomonadati</taxon>
        <taxon>Pseudomonadota</taxon>
        <taxon>Gammaproteobacteria</taxon>
        <taxon>Pseudomonadales</taxon>
        <taxon>Pseudomonadaceae</taxon>
        <taxon>Pseudomonas</taxon>
    </lineage>
</organism>
<name>I3UTG4_PSEPU</name>
<dbReference type="AlphaFoldDB" id="I3UTG4"/>